<dbReference type="PANTHER" id="PTHR34584">
    <property type="entry name" value="NA(+)/H(+) ANTIPORTER SUBUNIT E1"/>
    <property type="match status" value="1"/>
</dbReference>
<feature type="transmembrane region" description="Helical" evidence="7">
    <location>
        <begin position="53"/>
        <end position="69"/>
    </location>
</feature>
<protein>
    <submittedName>
        <fullName evidence="8">Multisubunit sodium/proton antiporter, MrpE subunit</fullName>
    </submittedName>
</protein>
<reference evidence="9" key="1">
    <citation type="submission" date="2017-09" db="EMBL/GenBank/DDBJ databases">
        <authorList>
            <person name="Varghese N."/>
            <person name="Submissions S."/>
        </authorList>
    </citation>
    <scope>NUCLEOTIDE SEQUENCE [LARGE SCALE GENOMIC DNA]</scope>
    <source>
        <strain evidence="9">CGMCC 1.12641</strain>
    </source>
</reference>
<keyword evidence="5 7" id="KW-1133">Transmembrane helix</keyword>
<dbReference type="GO" id="GO:0008324">
    <property type="term" value="F:monoatomic cation transmembrane transporter activity"/>
    <property type="evidence" value="ECO:0007669"/>
    <property type="project" value="InterPro"/>
</dbReference>
<evidence type="ECO:0000313" key="8">
    <source>
        <dbReference type="EMBL" id="SOC79090.1"/>
    </source>
</evidence>
<dbReference type="AlphaFoldDB" id="A0A285X150"/>
<organism evidence="8 9">
    <name type="scientific">Salinimicrobium sediminis</name>
    <dbReference type="NCBI Taxonomy" id="1343891"/>
    <lineage>
        <taxon>Bacteria</taxon>
        <taxon>Pseudomonadati</taxon>
        <taxon>Bacteroidota</taxon>
        <taxon>Flavobacteriia</taxon>
        <taxon>Flavobacteriales</taxon>
        <taxon>Flavobacteriaceae</taxon>
        <taxon>Salinimicrobium</taxon>
    </lineage>
</organism>
<dbReference type="PANTHER" id="PTHR34584:SF1">
    <property type="entry name" value="NA(+)_H(+) ANTIPORTER SUBUNIT E1"/>
    <property type="match status" value="1"/>
</dbReference>
<keyword evidence="9" id="KW-1185">Reference proteome</keyword>
<dbReference type="GO" id="GO:0005886">
    <property type="term" value="C:plasma membrane"/>
    <property type="evidence" value="ECO:0007669"/>
    <property type="project" value="UniProtKB-SubCell"/>
</dbReference>
<dbReference type="RefSeq" id="WP_097054855.1">
    <property type="nucleotide sequence ID" value="NZ_OCMF01000001.1"/>
</dbReference>
<dbReference type="Pfam" id="PF01899">
    <property type="entry name" value="MNHE"/>
    <property type="match status" value="1"/>
</dbReference>
<dbReference type="OrthoDB" id="9800498at2"/>
<accession>A0A285X150</accession>
<feature type="transmembrane region" description="Helical" evidence="7">
    <location>
        <begin position="12"/>
        <end position="41"/>
    </location>
</feature>
<dbReference type="Proteomes" id="UP000219193">
    <property type="component" value="Unassembled WGS sequence"/>
</dbReference>
<comment type="similarity">
    <text evidence="2">Belongs to the CPA3 antiporters (TC 2.A.63) subunit E family.</text>
</comment>
<evidence type="ECO:0000256" key="5">
    <source>
        <dbReference type="ARBA" id="ARBA00022989"/>
    </source>
</evidence>
<proteinExistence type="inferred from homology"/>
<evidence type="ECO:0000256" key="1">
    <source>
        <dbReference type="ARBA" id="ARBA00004651"/>
    </source>
</evidence>
<gene>
    <name evidence="8" type="ORF">SAMN06296241_0610</name>
</gene>
<dbReference type="InterPro" id="IPR002758">
    <property type="entry name" value="Cation_antiport_E"/>
</dbReference>
<evidence type="ECO:0000256" key="2">
    <source>
        <dbReference type="ARBA" id="ARBA00006228"/>
    </source>
</evidence>
<sequence length="158" mass="18065">MKNRFLANLLLTFIWVALTGGFTFANILFGFILSYFLLFVITRGASKARYFKLVPKLISFFFYFLYQLIKANVQVAWEVGTPKYHMTPGIVGVPLDVTSDGQITMLANMITLTPGTLSLDVSEDKKVLYVYSMYITNKEDFIRDIKNGFEKRILEISS</sequence>
<name>A0A285X150_9FLAO</name>
<evidence type="ECO:0000313" key="9">
    <source>
        <dbReference type="Proteomes" id="UP000219193"/>
    </source>
</evidence>
<keyword evidence="4 7" id="KW-0812">Transmembrane</keyword>
<evidence type="ECO:0000256" key="3">
    <source>
        <dbReference type="ARBA" id="ARBA00022475"/>
    </source>
</evidence>
<evidence type="ECO:0000256" key="7">
    <source>
        <dbReference type="SAM" id="Phobius"/>
    </source>
</evidence>
<comment type="subcellular location">
    <subcellularLocation>
        <location evidence="1">Cell membrane</location>
        <topology evidence="1">Multi-pass membrane protein</topology>
    </subcellularLocation>
</comment>
<dbReference type="EMBL" id="OCMF01000001">
    <property type="protein sequence ID" value="SOC79090.1"/>
    <property type="molecule type" value="Genomic_DNA"/>
</dbReference>
<evidence type="ECO:0000256" key="6">
    <source>
        <dbReference type="ARBA" id="ARBA00023136"/>
    </source>
</evidence>
<dbReference type="PIRSF" id="PIRSF019239">
    <property type="entry name" value="MrpE"/>
    <property type="match status" value="1"/>
</dbReference>
<keyword evidence="3" id="KW-1003">Cell membrane</keyword>
<evidence type="ECO:0000256" key="4">
    <source>
        <dbReference type="ARBA" id="ARBA00022692"/>
    </source>
</evidence>
<keyword evidence="6 7" id="KW-0472">Membrane</keyword>